<accession>A0A354M439</accession>
<proteinExistence type="predicted"/>
<name>A0A354M439_9BACT</name>
<sequence>MKHYYPTLSIVIGLFLLSLTGCREKGTPFSFTTPEGEEVSLIIPPGFEDQRTANPWEKLDKDLKNYFSAYVCNADNPDEIIELYFNLREYSDINTKKWQRKPENRELYDYIEYPDSNFICVLQVEYISDPYILSLGINNGVDIHYAIMYLQKNSLDIQLYFPHDSLMTERAKTVMNDIVKSIK</sequence>
<feature type="non-terminal residue" evidence="1">
    <location>
        <position position="183"/>
    </location>
</feature>
<dbReference type="EMBL" id="DNWC01000128">
    <property type="protein sequence ID" value="HBJ09278.1"/>
    <property type="molecule type" value="Genomic_DNA"/>
</dbReference>
<organism evidence="1 2">
    <name type="scientific">Coprobacter fastidiosus</name>
    <dbReference type="NCBI Taxonomy" id="1099853"/>
    <lineage>
        <taxon>Bacteria</taxon>
        <taxon>Pseudomonadati</taxon>
        <taxon>Bacteroidota</taxon>
        <taxon>Bacteroidia</taxon>
        <taxon>Bacteroidales</taxon>
        <taxon>Barnesiellaceae</taxon>
        <taxon>Coprobacter</taxon>
    </lineage>
</organism>
<dbReference type="Proteomes" id="UP000262954">
    <property type="component" value="Unassembled WGS sequence"/>
</dbReference>
<dbReference type="AlphaFoldDB" id="A0A354M439"/>
<gene>
    <name evidence="1" type="ORF">DDY73_09775</name>
</gene>
<dbReference type="PROSITE" id="PS51257">
    <property type="entry name" value="PROKAR_LIPOPROTEIN"/>
    <property type="match status" value="1"/>
</dbReference>
<reference evidence="1 2" key="1">
    <citation type="journal article" date="2018" name="Nat. Biotechnol.">
        <title>A standardized bacterial taxonomy based on genome phylogeny substantially revises the tree of life.</title>
        <authorList>
            <person name="Parks D.H."/>
            <person name="Chuvochina M."/>
            <person name="Waite D.W."/>
            <person name="Rinke C."/>
            <person name="Skarshewski A."/>
            <person name="Chaumeil P.A."/>
            <person name="Hugenholtz P."/>
        </authorList>
    </citation>
    <scope>NUCLEOTIDE SEQUENCE [LARGE SCALE GENOMIC DNA]</scope>
    <source>
        <strain evidence="1">UBA11482</strain>
    </source>
</reference>
<evidence type="ECO:0008006" key="3">
    <source>
        <dbReference type="Google" id="ProtNLM"/>
    </source>
</evidence>
<comment type="caution">
    <text evidence="1">The sequence shown here is derived from an EMBL/GenBank/DDBJ whole genome shotgun (WGS) entry which is preliminary data.</text>
</comment>
<evidence type="ECO:0000313" key="2">
    <source>
        <dbReference type="Proteomes" id="UP000262954"/>
    </source>
</evidence>
<evidence type="ECO:0000313" key="1">
    <source>
        <dbReference type="EMBL" id="HBJ09278.1"/>
    </source>
</evidence>
<protein>
    <recommendedName>
        <fullName evidence="3">Lipoprotein</fullName>
    </recommendedName>
</protein>